<feature type="region of interest" description="Disordered" evidence="1">
    <location>
        <begin position="1"/>
        <end position="25"/>
    </location>
</feature>
<feature type="compositionally biased region" description="Basic residues" evidence="1">
    <location>
        <begin position="1"/>
        <end position="17"/>
    </location>
</feature>
<proteinExistence type="predicted"/>
<dbReference type="EMBL" id="AEYE02000031">
    <property type="protein sequence ID" value="EPE95353.1"/>
    <property type="molecule type" value="Genomic_DNA"/>
</dbReference>
<dbReference type="InterPro" id="IPR035437">
    <property type="entry name" value="SNase_OB-fold_sf"/>
</dbReference>
<keyword evidence="2" id="KW-1133">Transmembrane helix</keyword>
<dbReference type="SUPFAM" id="SSF50199">
    <property type="entry name" value="Staphylococcal nuclease"/>
    <property type="match status" value="1"/>
</dbReference>
<keyword evidence="2" id="KW-0472">Membrane</keyword>
<evidence type="ECO:0000313" key="3">
    <source>
        <dbReference type="EMBL" id="EPE95353.1"/>
    </source>
</evidence>
<dbReference type="AlphaFoldDB" id="S3I7H9"/>
<protein>
    <recommendedName>
        <fullName evidence="5">Nuclease</fullName>
    </recommendedName>
</protein>
<feature type="region of interest" description="Disordered" evidence="1">
    <location>
        <begin position="62"/>
        <end position="81"/>
    </location>
</feature>
<dbReference type="eggNOG" id="COG1525">
    <property type="taxonomic scope" value="Bacteria"/>
</dbReference>
<gene>
    <name evidence="3" type="ORF">RGCCGE502_25743</name>
</gene>
<comment type="caution">
    <text evidence="3">The sequence shown here is derived from an EMBL/GenBank/DDBJ whole genome shotgun (WGS) entry which is preliminary data.</text>
</comment>
<accession>S3I7H9</accession>
<dbReference type="STRING" id="990285.RGCCGE502_25743"/>
<sequence>MAKTATRRRKSPARSKGRGGGGSALPWAVIGAIAVGGIATYDNWKSVKPMLAAHAPASIVSRPVSNARSEPASDPSPRQTASITTAARMVPPAAVPIPAKAPVVPEKAIPVSISPAQAQTGRAAFGYCGQGEHINCVADGSTFWYKGEKVAIADVVSPGIETARCDNEKRLGFAAKLRLLNILNSGSFSMNPAGQPGKAGAPHVVSRDGRSIGVQMINEGLARKPGASNGWCA</sequence>
<evidence type="ECO:0000256" key="2">
    <source>
        <dbReference type="SAM" id="Phobius"/>
    </source>
</evidence>
<feature type="transmembrane region" description="Helical" evidence="2">
    <location>
        <begin position="21"/>
        <end position="41"/>
    </location>
</feature>
<evidence type="ECO:0000313" key="4">
    <source>
        <dbReference type="Proteomes" id="UP000014411"/>
    </source>
</evidence>
<keyword evidence="4" id="KW-1185">Reference proteome</keyword>
<keyword evidence="2" id="KW-0812">Transmembrane</keyword>
<name>S3I7H9_9HYPH</name>
<organism evidence="3 4">
    <name type="scientific">Rhizobium grahamii CCGE 502</name>
    <dbReference type="NCBI Taxonomy" id="990285"/>
    <lineage>
        <taxon>Bacteria</taxon>
        <taxon>Pseudomonadati</taxon>
        <taxon>Pseudomonadota</taxon>
        <taxon>Alphaproteobacteria</taxon>
        <taxon>Hyphomicrobiales</taxon>
        <taxon>Rhizobiaceae</taxon>
        <taxon>Rhizobium/Agrobacterium group</taxon>
        <taxon>Rhizobium</taxon>
    </lineage>
</organism>
<dbReference type="Proteomes" id="UP000014411">
    <property type="component" value="Unassembled WGS sequence"/>
</dbReference>
<evidence type="ECO:0000256" key="1">
    <source>
        <dbReference type="SAM" id="MobiDB-lite"/>
    </source>
</evidence>
<dbReference type="HOGENOM" id="CLU_046484_13_0_5"/>
<evidence type="ECO:0008006" key="5">
    <source>
        <dbReference type="Google" id="ProtNLM"/>
    </source>
</evidence>
<dbReference type="RefSeq" id="WP_016557083.1">
    <property type="nucleotide sequence ID" value="NZ_AEYE02000031.1"/>
</dbReference>
<reference evidence="3 4" key="1">
    <citation type="journal article" date="2012" name="J. Bacteriol.">
        <title>Genome sequence of Rhizobium grahamii CCGE502, a broad-host-range symbiont with low nodulation competitiveness in Phaseolus vulgaris.</title>
        <authorList>
            <person name="Althabegoiti M.J."/>
            <person name="Lozano L."/>
            <person name="Torres-Tejerizo G."/>
            <person name="Ormeno-Orrillo E."/>
            <person name="Rogel M.A."/>
            <person name="Gonzalez V."/>
            <person name="Martinez-Romero E."/>
        </authorList>
    </citation>
    <scope>NUCLEOTIDE SEQUENCE [LARGE SCALE GENOMIC DNA]</scope>
    <source>
        <strain evidence="3 4">CCGE 502</strain>
    </source>
</reference>